<gene>
    <name evidence="2" type="ORF">M378DRAFT_133529</name>
</gene>
<dbReference type="Proteomes" id="UP000054549">
    <property type="component" value="Unassembled WGS sequence"/>
</dbReference>
<evidence type="ECO:0000256" key="1">
    <source>
        <dbReference type="SAM" id="MobiDB-lite"/>
    </source>
</evidence>
<evidence type="ECO:0000313" key="2">
    <source>
        <dbReference type="EMBL" id="KIL57045.1"/>
    </source>
</evidence>
<feature type="compositionally biased region" description="Polar residues" evidence="1">
    <location>
        <begin position="160"/>
        <end position="175"/>
    </location>
</feature>
<protein>
    <submittedName>
        <fullName evidence="2">Uncharacterized protein</fullName>
    </submittedName>
</protein>
<dbReference type="STRING" id="946122.A0A0C2S341"/>
<dbReference type="HOGENOM" id="CLU_007337_0_2_1"/>
<evidence type="ECO:0000313" key="3">
    <source>
        <dbReference type="Proteomes" id="UP000054549"/>
    </source>
</evidence>
<accession>A0A0C2S341</accession>
<dbReference type="EMBL" id="KN818385">
    <property type="protein sequence ID" value="KIL57045.1"/>
    <property type="molecule type" value="Genomic_DNA"/>
</dbReference>
<keyword evidence="3" id="KW-1185">Reference proteome</keyword>
<feature type="compositionally biased region" description="Basic and acidic residues" evidence="1">
    <location>
        <begin position="74"/>
        <end position="101"/>
    </location>
</feature>
<feature type="region of interest" description="Disordered" evidence="1">
    <location>
        <begin position="27"/>
        <end position="214"/>
    </location>
</feature>
<sequence>MPPQQSTQSSKDPSQYTQCWCHKCRGGTVTKRTERNHRESPRAANAPEPVLHNQRKLRNPESRTPVENNMNHVPEGHHITRIYERNEAAVDRSTKKRRLDEQQPNEIDSDPLDEYFTPDGPSGIEFDVEVTQQQDPLSRAENTGDFDGNSNTDGPHADAASQSLVSSPSRTSIPTSMDHPSEDLQDDLPSDSERSKSDAEFDTEKELGLFNGEDEEASPYVESRIDHILLCQKYIQEISLATLDNGKLDASIVKQLRSPEEGPVDISDPDIRLSLDLFLGCSNASEATYNAARDAILRRFPGCDVLSHYRVKKLVAEISGVVSVLDDMCVNSCEAFVGPKADYEACSICLEPRYKVKKSKRVPQQQMITIPLGPQIQALRRSPKGATAMRYRDQKVKQIFGDQGCVSPQDYVYDDIFSGSELLDMSKRLEISAGDTTVSFSLDGAQLYQNKKSDTWIAIWIINDYDPAIRYKKKHILPALVVPGPNKPKDLDSFMFRSFHHLSAIQRENNGAGICTWDALSNATTLSRTFFILGTADAVGLTELDGRVGHHGAQGCRMSCNMKGRHKPNSGHYFAAHLRPNGTNADDCNHEDYNFRALPRIPSSDAYQVNISKVIASKSQADVTGSQLREAHSYLTQFVEQYEHLYYQRRMDRLHFCRPCLHTLLHTAPECARVGPGTYSSQYTMERAIGDLGGEIRQPSNMYRNLCQIALRRSQINALKKVCPELEPPSSFPSPFYDCGGGFILLGPRARNPVTLTGAHAIVVNTKIERSSVRKWGRLRLPNGQIARSCFSERESSRVSRNVKIKLAGSIQYAEVQFYFLHEHEDGHDLAYAVVSIYGPPDADMLSKSSHVLSAAAYMGDMNLKVLQVKDILSVVSMQPLPRKPSDPDNLWFVVEKSGLDDTELTGYVDDVNSGDTDNREVV</sequence>
<name>A0A0C2S341_AMAMK</name>
<dbReference type="InParanoid" id="A0A0C2S341"/>
<dbReference type="OrthoDB" id="2669721at2759"/>
<dbReference type="AlphaFoldDB" id="A0A0C2S341"/>
<proteinExistence type="predicted"/>
<feature type="compositionally biased region" description="Basic and acidic residues" evidence="1">
    <location>
        <begin position="31"/>
        <end position="41"/>
    </location>
</feature>
<reference evidence="2 3" key="1">
    <citation type="submission" date="2014-04" db="EMBL/GenBank/DDBJ databases">
        <title>Evolutionary Origins and Diversification of the Mycorrhizal Mutualists.</title>
        <authorList>
            <consortium name="DOE Joint Genome Institute"/>
            <consortium name="Mycorrhizal Genomics Consortium"/>
            <person name="Kohler A."/>
            <person name="Kuo A."/>
            <person name="Nagy L.G."/>
            <person name="Floudas D."/>
            <person name="Copeland A."/>
            <person name="Barry K.W."/>
            <person name="Cichocki N."/>
            <person name="Veneault-Fourrey C."/>
            <person name="LaButti K."/>
            <person name="Lindquist E.A."/>
            <person name="Lipzen A."/>
            <person name="Lundell T."/>
            <person name="Morin E."/>
            <person name="Murat C."/>
            <person name="Riley R."/>
            <person name="Ohm R."/>
            <person name="Sun H."/>
            <person name="Tunlid A."/>
            <person name="Henrissat B."/>
            <person name="Grigoriev I.V."/>
            <person name="Hibbett D.S."/>
            <person name="Martin F."/>
        </authorList>
    </citation>
    <scope>NUCLEOTIDE SEQUENCE [LARGE SCALE GENOMIC DNA]</scope>
    <source>
        <strain evidence="2 3">Koide BX008</strain>
    </source>
</reference>
<organism evidence="2 3">
    <name type="scientific">Amanita muscaria (strain Koide BX008)</name>
    <dbReference type="NCBI Taxonomy" id="946122"/>
    <lineage>
        <taxon>Eukaryota</taxon>
        <taxon>Fungi</taxon>
        <taxon>Dikarya</taxon>
        <taxon>Basidiomycota</taxon>
        <taxon>Agaricomycotina</taxon>
        <taxon>Agaricomycetes</taxon>
        <taxon>Agaricomycetidae</taxon>
        <taxon>Agaricales</taxon>
        <taxon>Pluteineae</taxon>
        <taxon>Amanitaceae</taxon>
        <taxon>Amanita</taxon>
    </lineage>
</organism>
<feature type="compositionally biased region" description="Basic and acidic residues" evidence="1">
    <location>
        <begin position="191"/>
        <end position="207"/>
    </location>
</feature>